<proteinExistence type="predicted"/>
<accession>A0AAE3ENJ6</accession>
<dbReference type="AlphaFoldDB" id="A0AAE3ENJ6"/>
<dbReference type="Gene3D" id="3.40.50.620">
    <property type="entry name" value="HUPs"/>
    <property type="match status" value="1"/>
</dbReference>
<name>A0AAE3ENJ6_9FLAO</name>
<dbReference type="Pfam" id="PF02698">
    <property type="entry name" value="DUF218"/>
    <property type="match status" value="1"/>
</dbReference>
<comment type="caution">
    <text evidence="2">The sequence shown here is derived from an EMBL/GenBank/DDBJ whole genome shotgun (WGS) entry which is preliminary data.</text>
</comment>
<dbReference type="PANTHER" id="PTHR30336:SF20">
    <property type="entry name" value="DUF218 DOMAIN-CONTAINING PROTEIN"/>
    <property type="match status" value="1"/>
</dbReference>
<dbReference type="CDD" id="cd06259">
    <property type="entry name" value="YdcF-like"/>
    <property type="match status" value="1"/>
</dbReference>
<evidence type="ECO:0000259" key="1">
    <source>
        <dbReference type="Pfam" id="PF02698"/>
    </source>
</evidence>
<organism evidence="2 3">
    <name type="scientific">Wocania arenilitoris</name>
    <dbReference type="NCBI Taxonomy" id="2044858"/>
    <lineage>
        <taxon>Bacteria</taxon>
        <taxon>Pseudomonadati</taxon>
        <taxon>Bacteroidota</taxon>
        <taxon>Flavobacteriia</taxon>
        <taxon>Flavobacteriales</taxon>
        <taxon>Flavobacteriaceae</taxon>
        <taxon>Wocania</taxon>
    </lineage>
</organism>
<dbReference type="PANTHER" id="PTHR30336">
    <property type="entry name" value="INNER MEMBRANE PROTEIN, PROBABLE PERMEASE"/>
    <property type="match status" value="1"/>
</dbReference>
<evidence type="ECO:0000313" key="2">
    <source>
        <dbReference type="EMBL" id="MCF7568715.1"/>
    </source>
</evidence>
<dbReference type="InterPro" id="IPR014729">
    <property type="entry name" value="Rossmann-like_a/b/a_fold"/>
</dbReference>
<dbReference type="EMBL" id="JAKKDU010000011">
    <property type="protein sequence ID" value="MCF7568715.1"/>
    <property type="molecule type" value="Genomic_DNA"/>
</dbReference>
<dbReference type="RefSeq" id="WP_237240057.1">
    <property type="nucleotide sequence ID" value="NZ_JAKKDU010000011.1"/>
</dbReference>
<dbReference type="Proteomes" id="UP001199795">
    <property type="component" value="Unassembled WGS sequence"/>
</dbReference>
<protein>
    <submittedName>
        <fullName evidence="2">YdcF family protein</fullName>
    </submittedName>
</protein>
<gene>
    <name evidence="2" type="ORF">L3X37_10085</name>
</gene>
<reference evidence="2" key="1">
    <citation type="submission" date="2022-01" db="EMBL/GenBank/DDBJ databases">
        <title>Draft genome sequence of Sabulilitoribacter arenilitoris KCTC 52401.</title>
        <authorList>
            <person name="Oh J.-S."/>
        </authorList>
    </citation>
    <scope>NUCLEOTIDE SEQUENCE</scope>
    <source>
        <strain evidence="2">HMF6543</strain>
    </source>
</reference>
<sequence>MKKNTLIVLGSPNSPEGVLSDISRSRLNYCASLYTKGSFVLCTGGWGDHFNTSSKPHAEYSKAYLIKNGIPKDAFLDFALSSNTVDDAVKIKPVVEKLDNVHLTIITSEYHLERVKLIFNEILNPFELEFVGVKSNLSKDVYNKLVAHEKKAVKSILDNGLYY</sequence>
<keyword evidence="3" id="KW-1185">Reference proteome</keyword>
<feature type="domain" description="DUF218" evidence="1">
    <location>
        <begin position="6"/>
        <end position="138"/>
    </location>
</feature>
<evidence type="ECO:0000313" key="3">
    <source>
        <dbReference type="Proteomes" id="UP001199795"/>
    </source>
</evidence>
<dbReference type="InterPro" id="IPR003848">
    <property type="entry name" value="DUF218"/>
</dbReference>
<dbReference type="InterPro" id="IPR051599">
    <property type="entry name" value="Cell_Envelope_Assoc"/>
</dbReference>
<dbReference type="GO" id="GO:0005886">
    <property type="term" value="C:plasma membrane"/>
    <property type="evidence" value="ECO:0007669"/>
    <property type="project" value="TreeGrafter"/>
</dbReference>